<evidence type="ECO:0000313" key="2">
    <source>
        <dbReference type="EMBL" id="CAL5229313.1"/>
    </source>
</evidence>
<name>A0ABP1GGA5_9CHLO</name>
<feature type="compositionally biased region" description="Basic and acidic residues" evidence="1">
    <location>
        <begin position="379"/>
        <end position="399"/>
    </location>
</feature>
<accession>A0ABP1GGA5</accession>
<organism evidence="2 3">
    <name type="scientific">Coccomyxa viridis</name>
    <dbReference type="NCBI Taxonomy" id="1274662"/>
    <lineage>
        <taxon>Eukaryota</taxon>
        <taxon>Viridiplantae</taxon>
        <taxon>Chlorophyta</taxon>
        <taxon>core chlorophytes</taxon>
        <taxon>Trebouxiophyceae</taxon>
        <taxon>Trebouxiophyceae incertae sedis</taxon>
        <taxon>Coccomyxaceae</taxon>
        <taxon>Coccomyxa</taxon>
    </lineage>
</organism>
<feature type="region of interest" description="Disordered" evidence="1">
    <location>
        <begin position="377"/>
        <end position="406"/>
    </location>
</feature>
<protein>
    <submittedName>
        <fullName evidence="2">G12617 protein</fullName>
    </submittedName>
</protein>
<dbReference type="EMBL" id="CAXHTA020000020">
    <property type="protein sequence ID" value="CAL5229313.1"/>
    <property type="molecule type" value="Genomic_DNA"/>
</dbReference>
<comment type="caution">
    <text evidence="2">The sequence shown here is derived from an EMBL/GenBank/DDBJ whole genome shotgun (WGS) entry which is preliminary data.</text>
</comment>
<proteinExistence type="predicted"/>
<dbReference type="Proteomes" id="UP001497392">
    <property type="component" value="Unassembled WGS sequence"/>
</dbReference>
<evidence type="ECO:0000256" key="1">
    <source>
        <dbReference type="SAM" id="MobiDB-lite"/>
    </source>
</evidence>
<gene>
    <name evidence="2" type="primary">g12617</name>
    <name evidence="2" type="ORF">VP750_LOCUS11219</name>
</gene>
<keyword evidence="3" id="KW-1185">Reference proteome</keyword>
<reference evidence="2 3" key="1">
    <citation type="submission" date="2024-06" db="EMBL/GenBank/DDBJ databases">
        <authorList>
            <person name="Kraege A."/>
            <person name="Thomma B."/>
        </authorList>
    </citation>
    <scope>NUCLEOTIDE SEQUENCE [LARGE SCALE GENOMIC DNA]</scope>
</reference>
<sequence>MAPFPATCSVVLPMSAEEYLQERNKAAFRTLLSEVLDLGTTEEVASWDEKGIHYQEIITQPDYNRWVPKLARKYVKPEDICFSDVTQYDPRLLEQAPYRLPVTSTVPLLADKMECERVNVVDEVGPSSCRLSVEGHIIVRLFGIGRLAERIIIESIHKTLRALPAIIERYNEMRKELDMDEPLDDSFTLSRVTLIAQRPYLEEVAFEEDSSEADSLGSMEDDLLLENELEQPHNDVEMSSSTPPELARSETKYFDAEESQDPVWAAALEEVSVCLEHDTKVTIRAVNKDERRALLRIKRIMPSRVQAIILSPHELGKEAASARKRRRTGGMDTSDKRWHSFWRKVKPARAPVPSFTARAVHLLHLSAAVGWIKVHSRGHKEDTQSSSSAEERTLQEKPRRGPRQLTKSLLVKMHMRRGDDARVTTPPAPPGTRYDVDLDRQNIGAAKEDTIFMTHRPQGLCRHQSI</sequence>
<feature type="region of interest" description="Disordered" evidence="1">
    <location>
        <begin position="231"/>
        <end position="253"/>
    </location>
</feature>
<evidence type="ECO:0000313" key="3">
    <source>
        <dbReference type="Proteomes" id="UP001497392"/>
    </source>
</evidence>